<name>A0AAV6ZCW0_ENGPU</name>
<dbReference type="FunFam" id="2.20.100.10:FF:000020">
    <property type="entry name" value="Thrombospondin type 1 domain containing 7A"/>
    <property type="match status" value="1"/>
</dbReference>
<evidence type="ECO:0000256" key="2">
    <source>
        <dbReference type="ARBA" id="ARBA00023157"/>
    </source>
</evidence>
<organism evidence="5 6">
    <name type="scientific">Engystomops pustulosus</name>
    <name type="common">Tungara frog</name>
    <name type="synonym">Physalaemus pustulosus</name>
    <dbReference type="NCBI Taxonomy" id="76066"/>
    <lineage>
        <taxon>Eukaryota</taxon>
        <taxon>Metazoa</taxon>
        <taxon>Chordata</taxon>
        <taxon>Craniata</taxon>
        <taxon>Vertebrata</taxon>
        <taxon>Euteleostomi</taxon>
        <taxon>Amphibia</taxon>
        <taxon>Batrachia</taxon>
        <taxon>Anura</taxon>
        <taxon>Neobatrachia</taxon>
        <taxon>Hyloidea</taxon>
        <taxon>Leptodactylidae</taxon>
        <taxon>Leiuperinae</taxon>
        <taxon>Engystomops</taxon>
    </lineage>
</organism>
<protein>
    <recommendedName>
        <fullName evidence="4">Spondin-like TSP1 domain-containing protein</fullName>
    </recommendedName>
</protein>
<dbReference type="InterPro" id="IPR036383">
    <property type="entry name" value="TSP1_rpt_sf"/>
</dbReference>
<feature type="domain" description="Spondin-like TSP1" evidence="4">
    <location>
        <begin position="32"/>
        <end position="89"/>
    </location>
</feature>
<feature type="non-terminal residue" evidence="5">
    <location>
        <position position="1"/>
    </location>
</feature>
<keyword evidence="1" id="KW-0732">Signal</keyword>
<keyword evidence="2" id="KW-1015">Disulfide bond</keyword>
<dbReference type="Pfam" id="PF19028">
    <property type="entry name" value="TSP1_spondin"/>
    <property type="match status" value="1"/>
</dbReference>
<evidence type="ECO:0000259" key="4">
    <source>
        <dbReference type="Pfam" id="PF19028"/>
    </source>
</evidence>
<dbReference type="EMBL" id="WNYA01000751">
    <property type="protein sequence ID" value="KAG8547332.1"/>
    <property type="molecule type" value="Genomic_DNA"/>
</dbReference>
<gene>
    <name evidence="5" type="ORF">GDO81_028527</name>
</gene>
<dbReference type="InterPro" id="IPR051418">
    <property type="entry name" value="Spondin/Thrombospondin_T1"/>
</dbReference>
<reference evidence="5" key="1">
    <citation type="thesis" date="2020" institute="ProQuest LLC" country="789 East Eisenhower Parkway, Ann Arbor, MI, USA">
        <title>Comparative Genomics and Chromosome Evolution.</title>
        <authorList>
            <person name="Mudd A.B."/>
        </authorList>
    </citation>
    <scope>NUCLEOTIDE SEQUENCE</scope>
    <source>
        <strain evidence="5">237g6f4</strain>
        <tissue evidence="5">Blood</tissue>
    </source>
</reference>
<dbReference type="AlphaFoldDB" id="A0AAV6ZCW0"/>
<dbReference type="Gene3D" id="2.20.100.10">
    <property type="entry name" value="Thrombospondin type-1 (TSP1) repeat"/>
    <property type="match status" value="1"/>
</dbReference>
<dbReference type="GO" id="GO:0030036">
    <property type="term" value="P:actin cytoskeleton organization"/>
    <property type="evidence" value="ECO:0007669"/>
    <property type="project" value="TreeGrafter"/>
</dbReference>
<accession>A0AAV6ZCW0</accession>
<sequence length="115" mass="12831">YVAASKPVDNKLCTDPPLSTSQLCHVPCPIECEVSAWSAWGPCTFENCEDQQSKKGFKLRKRSITNEPTGGTGNCPHLVEAIPCEEPSCYDWRLDRLENVLQKMSTPKNKSFRGV</sequence>
<dbReference type="PANTHER" id="PTHR11311">
    <property type="entry name" value="SPONDIN"/>
    <property type="match status" value="1"/>
</dbReference>
<dbReference type="InterPro" id="IPR000884">
    <property type="entry name" value="TSP1_rpt"/>
</dbReference>
<evidence type="ECO:0000256" key="3">
    <source>
        <dbReference type="ARBA" id="ARBA00023180"/>
    </source>
</evidence>
<dbReference type="PANTHER" id="PTHR11311:SF8">
    <property type="entry name" value="THROMBOSPONDIN TYPE-1 DOMAIN-CONTAINING PROTEIN 7A"/>
    <property type="match status" value="1"/>
</dbReference>
<comment type="caution">
    <text evidence="5">The sequence shown here is derived from an EMBL/GenBank/DDBJ whole genome shotgun (WGS) entry which is preliminary data.</text>
</comment>
<keyword evidence="6" id="KW-1185">Reference proteome</keyword>
<proteinExistence type="predicted"/>
<dbReference type="PROSITE" id="PS50092">
    <property type="entry name" value="TSP1"/>
    <property type="match status" value="1"/>
</dbReference>
<dbReference type="SUPFAM" id="SSF82895">
    <property type="entry name" value="TSP-1 type 1 repeat"/>
    <property type="match status" value="1"/>
</dbReference>
<evidence type="ECO:0000313" key="6">
    <source>
        <dbReference type="Proteomes" id="UP000824782"/>
    </source>
</evidence>
<evidence type="ECO:0000313" key="5">
    <source>
        <dbReference type="EMBL" id="KAG8547332.1"/>
    </source>
</evidence>
<dbReference type="Proteomes" id="UP000824782">
    <property type="component" value="Unassembled WGS sequence"/>
</dbReference>
<evidence type="ECO:0000256" key="1">
    <source>
        <dbReference type="ARBA" id="ARBA00022729"/>
    </source>
</evidence>
<dbReference type="GO" id="GO:0005886">
    <property type="term" value="C:plasma membrane"/>
    <property type="evidence" value="ECO:0007669"/>
    <property type="project" value="TreeGrafter"/>
</dbReference>
<keyword evidence="3" id="KW-0325">Glycoprotein</keyword>
<dbReference type="InterPro" id="IPR044004">
    <property type="entry name" value="TSP1_spondin_dom"/>
</dbReference>